<sequence length="67" mass="7528">MPKHVSDDLLSLKKRESEDVIEGLCLAIHGYSQGVPFKTATIEWVSKSKQNLHLAIHLIFNGIEVLE</sequence>
<comment type="caution">
    <text evidence="1">The sequence shown here is derived from an EMBL/GenBank/DDBJ whole genome shotgun (WGS) entry which is preliminary data.</text>
</comment>
<dbReference type="EMBL" id="AABBAW010000010">
    <property type="protein sequence ID" value="EAG2516361.1"/>
    <property type="molecule type" value="Genomic_DNA"/>
</dbReference>
<evidence type="ECO:0000313" key="2">
    <source>
        <dbReference type="Proteomes" id="UP000525850"/>
    </source>
</evidence>
<dbReference type="AlphaFoldDB" id="A0A7U7LL21"/>
<dbReference type="RefSeq" id="WP_097295970.1">
    <property type="nucleotide sequence ID" value="NZ_NYMV01000004.1"/>
</dbReference>
<organism evidence="1 2">
    <name type="scientific">Listeria monocytogenes</name>
    <dbReference type="NCBI Taxonomy" id="1639"/>
    <lineage>
        <taxon>Bacteria</taxon>
        <taxon>Bacillati</taxon>
        <taxon>Bacillota</taxon>
        <taxon>Bacilli</taxon>
        <taxon>Bacillales</taxon>
        <taxon>Listeriaceae</taxon>
        <taxon>Listeria</taxon>
    </lineage>
</organism>
<gene>
    <name evidence="1" type="ORF">B1N52_14485</name>
</gene>
<dbReference type="Proteomes" id="UP000525850">
    <property type="component" value="Unassembled WGS sequence"/>
</dbReference>
<reference evidence="1 2" key="1">
    <citation type="submission" date="2018-06" db="EMBL/GenBank/DDBJ databases">
        <authorList>
            <consortium name="GenomeTrakr: Next Generation Sequencing Network for Food Pathogen Tracability"/>
        </authorList>
    </citation>
    <scope>NUCLEOTIDE SEQUENCE [LARGE SCALE GENOMIC DNA]</scope>
    <source>
        <strain evidence="1 2">FDA960927-006-004</strain>
    </source>
</reference>
<proteinExistence type="predicted"/>
<accession>A0A7U7LL21</accession>
<name>A0A7U7LL21_LISMN</name>
<protein>
    <submittedName>
        <fullName evidence="1">Uncharacterized protein</fullName>
    </submittedName>
</protein>
<evidence type="ECO:0000313" key="1">
    <source>
        <dbReference type="EMBL" id="EAG2516361.1"/>
    </source>
</evidence>